<evidence type="ECO:0000313" key="2">
    <source>
        <dbReference type="EMBL" id="QHT07637.1"/>
    </source>
</evidence>
<evidence type="ECO:0000256" key="1">
    <source>
        <dbReference type="SAM" id="Phobius"/>
    </source>
</evidence>
<dbReference type="Pfam" id="PF03567">
    <property type="entry name" value="Sulfotransfer_2"/>
    <property type="match status" value="1"/>
</dbReference>
<dbReference type="AlphaFoldDB" id="A0A6C0CTS6"/>
<name>A0A6C0CTS6_9ZZZZ</name>
<feature type="transmembrane region" description="Helical" evidence="1">
    <location>
        <begin position="6"/>
        <end position="25"/>
    </location>
</feature>
<reference evidence="2" key="1">
    <citation type="journal article" date="2020" name="Nature">
        <title>Giant virus diversity and host interactions through global metagenomics.</title>
        <authorList>
            <person name="Schulz F."/>
            <person name="Roux S."/>
            <person name="Paez-Espino D."/>
            <person name="Jungbluth S."/>
            <person name="Walsh D.A."/>
            <person name="Denef V.J."/>
            <person name="McMahon K.D."/>
            <person name="Konstantinidis K.T."/>
            <person name="Eloe-Fadrosh E.A."/>
            <person name="Kyrpides N.C."/>
            <person name="Woyke T."/>
        </authorList>
    </citation>
    <scope>NUCLEOTIDE SEQUENCE</scope>
    <source>
        <strain evidence="2">GVMAG-M-3300021964-36</strain>
    </source>
</reference>
<sequence length="217" mass="26002">MMLSSTNTLMLIMLWFTLMIGYLSYRVSRKQLPILFIHVPKTGGNSIKKTQFFKRCKYFKHKPITQIKNHKSDYKYSFAVTRNPYDRVVSAFHYLKNGGEPNNAGDLQRQKKLLKYKAFSDFVKDLHLFIHDTHFRPQYTFVCDKNDRILVDCILENETLERDIIKLYEKEGLPVENIPKVNTSKHDNYSKYYDDVNIKNKVYQIYKKDFELFNYTY</sequence>
<dbReference type="EMBL" id="MN739484">
    <property type="protein sequence ID" value="QHT07637.1"/>
    <property type="molecule type" value="Genomic_DNA"/>
</dbReference>
<keyword evidence="1" id="KW-0812">Transmembrane</keyword>
<evidence type="ECO:0008006" key="3">
    <source>
        <dbReference type="Google" id="ProtNLM"/>
    </source>
</evidence>
<dbReference type="Gene3D" id="3.40.50.300">
    <property type="entry name" value="P-loop containing nucleotide triphosphate hydrolases"/>
    <property type="match status" value="1"/>
</dbReference>
<organism evidence="2">
    <name type="scientific">viral metagenome</name>
    <dbReference type="NCBI Taxonomy" id="1070528"/>
    <lineage>
        <taxon>unclassified sequences</taxon>
        <taxon>metagenomes</taxon>
        <taxon>organismal metagenomes</taxon>
    </lineage>
</organism>
<keyword evidence="1" id="KW-0472">Membrane</keyword>
<protein>
    <recommendedName>
        <fullName evidence="3">Sulfotransferase domain-containing protein</fullName>
    </recommendedName>
</protein>
<accession>A0A6C0CTS6</accession>
<dbReference type="InterPro" id="IPR027417">
    <property type="entry name" value="P-loop_NTPase"/>
</dbReference>
<proteinExistence type="predicted"/>
<dbReference type="GO" id="GO:0008146">
    <property type="term" value="F:sulfotransferase activity"/>
    <property type="evidence" value="ECO:0007669"/>
    <property type="project" value="InterPro"/>
</dbReference>
<dbReference type="InterPro" id="IPR005331">
    <property type="entry name" value="Sulfotransferase"/>
</dbReference>
<dbReference type="GO" id="GO:0016020">
    <property type="term" value="C:membrane"/>
    <property type="evidence" value="ECO:0007669"/>
    <property type="project" value="InterPro"/>
</dbReference>
<keyword evidence="1" id="KW-1133">Transmembrane helix</keyword>